<keyword evidence="10" id="KW-1185">Reference proteome</keyword>
<dbReference type="Pfam" id="PF02518">
    <property type="entry name" value="HATPase_c"/>
    <property type="match status" value="1"/>
</dbReference>
<name>A0A066YKZ5_9ACTN</name>
<evidence type="ECO:0000313" key="10">
    <source>
        <dbReference type="Proteomes" id="UP000027178"/>
    </source>
</evidence>
<dbReference type="EMBL" id="JNBY01000120">
    <property type="protein sequence ID" value="KDN82143.1"/>
    <property type="molecule type" value="Genomic_DNA"/>
</dbReference>
<dbReference type="GO" id="GO:0000160">
    <property type="term" value="P:phosphorelay signal transduction system"/>
    <property type="evidence" value="ECO:0007669"/>
    <property type="project" value="TreeGrafter"/>
</dbReference>
<keyword evidence="7" id="KW-1133">Transmembrane helix</keyword>
<dbReference type="SUPFAM" id="SSF55874">
    <property type="entry name" value="ATPase domain of HSP90 chaperone/DNA topoisomerase II/histidine kinase"/>
    <property type="match status" value="1"/>
</dbReference>
<dbReference type="Gene3D" id="3.30.565.10">
    <property type="entry name" value="Histidine kinase-like ATPase, C-terminal domain"/>
    <property type="match status" value="1"/>
</dbReference>
<feature type="transmembrane region" description="Helical" evidence="7">
    <location>
        <begin position="298"/>
        <end position="321"/>
    </location>
</feature>
<evidence type="ECO:0000256" key="6">
    <source>
        <dbReference type="SAM" id="MobiDB-lite"/>
    </source>
</evidence>
<dbReference type="InterPro" id="IPR036890">
    <property type="entry name" value="HATPase_C_sf"/>
</dbReference>
<accession>A0A066YKZ5</accession>
<gene>
    <name evidence="9" type="ORF">KCH_60930</name>
</gene>
<comment type="catalytic activity">
    <reaction evidence="1">
        <text>ATP + protein L-histidine = ADP + protein N-phospho-L-histidine.</text>
        <dbReference type="EC" id="2.7.13.3"/>
    </reaction>
</comment>
<dbReference type="PANTHER" id="PTHR45436:SF5">
    <property type="entry name" value="SENSOR HISTIDINE KINASE TRCS"/>
    <property type="match status" value="1"/>
</dbReference>
<dbReference type="EC" id="2.7.13.3" evidence="2"/>
<dbReference type="AlphaFoldDB" id="A0A066YKZ5"/>
<evidence type="ECO:0000256" key="7">
    <source>
        <dbReference type="SAM" id="Phobius"/>
    </source>
</evidence>
<evidence type="ECO:0000256" key="2">
    <source>
        <dbReference type="ARBA" id="ARBA00012438"/>
    </source>
</evidence>
<dbReference type="Proteomes" id="UP000027178">
    <property type="component" value="Unassembled WGS sequence"/>
</dbReference>
<evidence type="ECO:0000256" key="5">
    <source>
        <dbReference type="ARBA" id="ARBA00022777"/>
    </source>
</evidence>
<dbReference type="InterPro" id="IPR003594">
    <property type="entry name" value="HATPase_dom"/>
</dbReference>
<reference evidence="9 10" key="1">
    <citation type="submission" date="2014-05" db="EMBL/GenBank/DDBJ databases">
        <title>Draft Genome Sequence of Kitasatospora cheerisanensis KCTC 2395.</title>
        <authorList>
            <person name="Nam D.H."/>
        </authorList>
    </citation>
    <scope>NUCLEOTIDE SEQUENCE [LARGE SCALE GENOMIC DNA]</scope>
    <source>
        <strain evidence="9 10">KCTC 2395</strain>
    </source>
</reference>
<dbReference type="GO" id="GO:0005886">
    <property type="term" value="C:plasma membrane"/>
    <property type="evidence" value="ECO:0007669"/>
    <property type="project" value="TreeGrafter"/>
</dbReference>
<dbReference type="HOGENOM" id="CLU_002554_2_0_11"/>
<comment type="caution">
    <text evidence="9">The sequence shown here is derived from an EMBL/GenBank/DDBJ whole genome shotgun (WGS) entry which is preliminary data.</text>
</comment>
<organism evidence="9 10">
    <name type="scientific">Kitasatospora cheerisanensis KCTC 2395</name>
    <dbReference type="NCBI Taxonomy" id="1348663"/>
    <lineage>
        <taxon>Bacteria</taxon>
        <taxon>Bacillati</taxon>
        <taxon>Actinomycetota</taxon>
        <taxon>Actinomycetes</taxon>
        <taxon>Kitasatosporales</taxon>
        <taxon>Streptomycetaceae</taxon>
        <taxon>Kitasatospora</taxon>
    </lineage>
</organism>
<dbReference type="InterPro" id="IPR050428">
    <property type="entry name" value="TCS_sensor_his_kinase"/>
</dbReference>
<dbReference type="GO" id="GO:0004673">
    <property type="term" value="F:protein histidine kinase activity"/>
    <property type="evidence" value="ECO:0007669"/>
    <property type="project" value="UniProtKB-EC"/>
</dbReference>
<dbReference type="PANTHER" id="PTHR45436">
    <property type="entry name" value="SENSOR HISTIDINE KINASE YKOH"/>
    <property type="match status" value="1"/>
</dbReference>
<keyword evidence="5 9" id="KW-0418">Kinase</keyword>
<feature type="region of interest" description="Disordered" evidence="6">
    <location>
        <begin position="740"/>
        <end position="770"/>
    </location>
</feature>
<keyword evidence="4 9" id="KW-0808">Transferase</keyword>
<keyword evidence="7" id="KW-0812">Transmembrane</keyword>
<evidence type="ECO:0000256" key="3">
    <source>
        <dbReference type="ARBA" id="ARBA00022553"/>
    </source>
</evidence>
<evidence type="ECO:0000259" key="8">
    <source>
        <dbReference type="SMART" id="SM00387"/>
    </source>
</evidence>
<evidence type="ECO:0000256" key="4">
    <source>
        <dbReference type="ARBA" id="ARBA00022679"/>
    </source>
</evidence>
<dbReference type="InterPro" id="IPR013587">
    <property type="entry name" value="Nitrate/nitrite_sensing"/>
</dbReference>
<dbReference type="Pfam" id="PF08376">
    <property type="entry name" value="NIT"/>
    <property type="match status" value="1"/>
</dbReference>
<sequence>MLAIVPGVALAALWAVTSGQLLFDFQRQAAQGLLAQEAGQPSNIVYYNLQEERRLSADVLASHAGVTDALRTQRAKTDAAVQTFQKLSGVAADSAPGEVRDAVREARAAINQLPAQRALVDSGGDQQQAAVYGYYTDLIAVDLRLFAALSHVDNGRMTTISQPLVDLFWGKEMISRTDALLARGWPTGSLSVEEYQQVRQSVNEQDFQFGTKVAPNLPADQAAMWQQITASQAWQAKARAEQDLLKPVAADRGGRIPLATDKDAWRQSIDAINPPLVNLMEFRTAAVVEEGKSSIISLALRLILTSVVGLIAVVAVAVSTWRLTRTLRRRIGWLQKQAEDLQNSLPEVVERLGSGEQIDVEEQARAIERDPWARTEDELAKLGEAFNLARTSALQAAVAQAEQHRAYERLLQRIARRTQLLIGQQLKKLDELERKHEDPEILDGLFDLDHLTARLRRYEENLVILAGGTPHRRWRKPVPLLDVMRAAQGEVQDYRRVVIDLDGSPWLSERAVGPVAHVLAELIENALSFSRPPNPVEVRAGRVSRGVAIEVEDRGLGMDDEQIDEANLLMTRAPRADVLARGDDIRLGFYVVARLADQNGLRIEFRQSAFGGTRVVVLVPDELIVPDPTARPTLVAAPPTGGLPTRTRGQALAGVTAITATTPEQDAALLELHAAPEDLTYPQAEAPYQPADAAYPQVEAPYAAGDPFPQHELFGGRTEEHDAAGHEQPFPAALPAAEQQPAPYGLPAGEPAPYGLPAPYRPEPAGNDNWAERTGQFEQASPFPAPGSYPAPNPAAPAPYVPLTPALPAAEPPLPRRIRQASLVDELRIDPANAPAAPAPPRWDENPLFRPAPRRAGAAVGAFQRRSREARAGADRPAADTTPQPGERPEPGDSWNTHTIPTREDRS</sequence>
<keyword evidence="3" id="KW-0597">Phosphoprotein</keyword>
<protein>
    <recommendedName>
        <fullName evidence="2">histidine kinase</fullName>
        <ecNumber evidence="2">2.7.13.3</ecNumber>
    </recommendedName>
</protein>
<keyword evidence="7" id="KW-0472">Membrane</keyword>
<evidence type="ECO:0000256" key="1">
    <source>
        <dbReference type="ARBA" id="ARBA00000085"/>
    </source>
</evidence>
<dbReference type="eggNOG" id="COG4191">
    <property type="taxonomic scope" value="Bacteria"/>
</dbReference>
<proteinExistence type="predicted"/>
<feature type="domain" description="Histidine kinase/HSP90-like ATPase" evidence="8">
    <location>
        <begin position="510"/>
        <end position="623"/>
    </location>
</feature>
<feature type="compositionally biased region" description="Basic and acidic residues" evidence="6">
    <location>
        <begin position="866"/>
        <end position="878"/>
    </location>
</feature>
<dbReference type="CDD" id="cd00075">
    <property type="entry name" value="HATPase"/>
    <property type="match status" value="1"/>
</dbReference>
<dbReference type="SMART" id="SM00387">
    <property type="entry name" value="HATPase_c"/>
    <property type="match status" value="1"/>
</dbReference>
<evidence type="ECO:0000313" key="9">
    <source>
        <dbReference type="EMBL" id="KDN82143.1"/>
    </source>
</evidence>
<dbReference type="PATRIC" id="fig|1348663.4.peg.5895"/>
<feature type="region of interest" description="Disordered" evidence="6">
    <location>
        <begin position="832"/>
        <end position="907"/>
    </location>
</feature>